<feature type="compositionally biased region" description="Low complexity" evidence="1">
    <location>
        <begin position="88"/>
        <end position="104"/>
    </location>
</feature>
<evidence type="ECO:0008006" key="5">
    <source>
        <dbReference type="Google" id="ProtNLM"/>
    </source>
</evidence>
<keyword evidence="2" id="KW-1133">Transmembrane helix</keyword>
<evidence type="ECO:0000313" key="3">
    <source>
        <dbReference type="EMBL" id="PZG07549.1"/>
    </source>
</evidence>
<dbReference type="Proteomes" id="UP000248924">
    <property type="component" value="Unassembled WGS sequence"/>
</dbReference>
<name>A0A2W2DTU5_9ACTN</name>
<protein>
    <recommendedName>
        <fullName evidence="5">Right handed beta helix domain-containing protein</fullName>
    </recommendedName>
</protein>
<dbReference type="InterPro" id="IPR011050">
    <property type="entry name" value="Pectin_lyase_fold/virulence"/>
</dbReference>
<accession>A0A2W2DTU5</accession>
<gene>
    <name evidence="3" type="ORF">C1I95_30900</name>
</gene>
<feature type="transmembrane region" description="Helical" evidence="2">
    <location>
        <begin position="24"/>
        <end position="45"/>
    </location>
</feature>
<keyword evidence="4" id="KW-1185">Reference proteome</keyword>
<proteinExistence type="predicted"/>
<comment type="caution">
    <text evidence="3">The sequence shown here is derived from an EMBL/GenBank/DDBJ whole genome shotgun (WGS) entry which is preliminary data.</text>
</comment>
<evidence type="ECO:0000256" key="1">
    <source>
        <dbReference type="SAM" id="MobiDB-lite"/>
    </source>
</evidence>
<organism evidence="3 4">
    <name type="scientific">Micromonospora craterilacus</name>
    <dbReference type="NCBI Taxonomy" id="1655439"/>
    <lineage>
        <taxon>Bacteria</taxon>
        <taxon>Bacillati</taxon>
        <taxon>Actinomycetota</taxon>
        <taxon>Actinomycetes</taxon>
        <taxon>Micromonosporales</taxon>
        <taxon>Micromonosporaceae</taxon>
        <taxon>Micromonospora</taxon>
    </lineage>
</organism>
<keyword evidence="2" id="KW-0812">Transmembrane</keyword>
<evidence type="ECO:0000256" key="2">
    <source>
        <dbReference type="SAM" id="Phobius"/>
    </source>
</evidence>
<dbReference type="SUPFAM" id="SSF51126">
    <property type="entry name" value="Pectin lyase-like"/>
    <property type="match status" value="1"/>
</dbReference>
<feature type="region of interest" description="Disordered" evidence="1">
    <location>
        <begin position="1"/>
        <end position="21"/>
    </location>
</feature>
<evidence type="ECO:0000313" key="4">
    <source>
        <dbReference type="Proteomes" id="UP000248924"/>
    </source>
</evidence>
<dbReference type="EMBL" id="POTY01000316">
    <property type="protein sequence ID" value="PZG07549.1"/>
    <property type="molecule type" value="Genomic_DNA"/>
</dbReference>
<dbReference type="AlphaFoldDB" id="A0A2W2DTU5"/>
<keyword evidence="2" id="KW-0472">Membrane</keyword>
<reference evidence="3 4" key="1">
    <citation type="submission" date="2018-01" db="EMBL/GenBank/DDBJ databases">
        <title>Draft genome sequence of Jishengella sp. NA12.</title>
        <authorList>
            <person name="Sahin N."/>
            <person name="Ay H."/>
            <person name="Saygin H."/>
        </authorList>
    </citation>
    <scope>NUCLEOTIDE SEQUENCE [LARGE SCALE GENOMIC DNA]</scope>
    <source>
        <strain evidence="3 4">NA12</strain>
    </source>
</reference>
<feature type="region of interest" description="Disordered" evidence="1">
    <location>
        <begin position="56"/>
        <end position="104"/>
    </location>
</feature>
<sequence length="368" mass="38093">MLRQSTEPAPDRAPAAPRGRRRSVAIPAALTVLAVLAVGGAVAVARLAHSDGEQAAAADVTPSAPVASGSLPESGAAPSPGASQGLGARPTTSGSATPSATKPSAATALTGFPAAGNTGVPDGVRLSAYSGPCTITRANTVIDKRQVRCSLLIKAKNVVIKSSQVDGTIRLEGASHSVRIEDSVIDGGQAYAPTVGFENVTVLRSEIRGGQHNVNCYRNCLVQDSWLHGQYLPDGGDWHLNAFLSNGGSDIQLVHNTLACDRPTNAAGGGCTANASIFGDFGPNTNYTIRNNLFVASEEMSYCFYGGYEEHKKYGTQVSGIVVTGNVFQRGRNGKCGAYGPATSWARSAPGNVWQDNVWSDGKTLPPD</sequence>